<proteinExistence type="predicted"/>
<keyword evidence="6" id="KW-1185">Reference proteome</keyword>
<dbReference type="AlphaFoldDB" id="G9WRR4"/>
<dbReference type="InterPro" id="IPR015117">
    <property type="entry name" value="IdeS"/>
</dbReference>
<dbReference type="SUPFAM" id="SSF54001">
    <property type="entry name" value="Cysteine proteinases"/>
    <property type="match status" value="1"/>
</dbReference>
<dbReference type="PATRIC" id="fig|796944.3.peg.293"/>
<dbReference type="Gene3D" id="3.90.70.10">
    <property type="entry name" value="Cysteine proteinases"/>
    <property type="match status" value="1"/>
</dbReference>
<feature type="transmembrane region" description="Helical" evidence="3">
    <location>
        <begin position="17"/>
        <end position="34"/>
    </location>
</feature>
<comment type="caution">
    <text evidence="5">The sequence shown here is derived from an EMBL/GenBank/DDBJ whole genome shotgun (WGS) entry which is preliminary data.</text>
</comment>
<evidence type="ECO:0000313" key="6">
    <source>
        <dbReference type="Proteomes" id="UP000003527"/>
    </source>
</evidence>
<keyword evidence="3" id="KW-0812">Transmembrane</keyword>
<dbReference type="Pfam" id="PF19085">
    <property type="entry name" value="Choline_bind_2"/>
    <property type="match status" value="1"/>
</dbReference>
<feature type="compositionally biased region" description="Gly residues" evidence="2">
    <location>
        <begin position="188"/>
        <end position="219"/>
    </location>
</feature>
<dbReference type="SUPFAM" id="SSF69360">
    <property type="entry name" value="Cell wall binding repeat"/>
    <property type="match status" value="1"/>
</dbReference>
<protein>
    <recommendedName>
        <fullName evidence="4">Ig protease IdeS domain-containing protein</fullName>
    </recommendedName>
</protein>
<feature type="compositionally biased region" description="Low complexity" evidence="2">
    <location>
        <begin position="236"/>
        <end position="252"/>
    </location>
</feature>
<dbReference type="HOGENOM" id="CLU_400537_0_0_9"/>
<dbReference type="GO" id="GO:0008233">
    <property type="term" value="F:peptidase activity"/>
    <property type="evidence" value="ECO:0007669"/>
    <property type="project" value="InterPro"/>
</dbReference>
<accession>G9WRR4</accession>
<organism evidence="5 6">
    <name type="scientific">Oribacterium asaccharolyticum ACB7</name>
    <dbReference type="NCBI Taxonomy" id="796944"/>
    <lineage>
        <taxon>Bacteria</taxon>
        <taxon>Bacillati</taxon>
        <taxon>Bacillota</taxon>
        <taxon>Clostridia</taxon>
        <taxon>Lachnospirales</taxon>
        <taxon>Lachnospiraceae</taxon>
        <taxon>Oribacterium</taxon>
    </lineage>
</organism>
<dbReference type="Pfam" id="PF01473">
    <property type="entry name" value="Choline_bind_1"/>
    <property type="match status" value="2"/>
</dbReference>
<evidence type="ECO:0000256" key="1">
    <source>
        <dbReference type="ARBA" id="ARBA00022737"/>
    </source>
</evidence>
<feature type="compositionally biased region" description="Basic and acidic residues" evidence="2">
    <location>
        <begin position="307"/>
        <end position="328"/>
    </location>
</feature>
<dbReference type="Proteomes" id="UP000003527">
    <property type="component" value="Unassembled WGS sequence"/>
</dbReference>
<sequence length="634" mass="69954">MKEAMNQYRKEKIEGKLVLFAFLFWMVFFFSYFFRIDAFAEGRWVELSGAWQYQEKGVAHKGWLHLGDSWYYLDPTSGKMADGWILDQGKWYFLKTDAREQGKMATGWTWVDGNCYFLKENGTMASNESVGGYQLSADGQWTEQGKAVFEKDKGYAKSHSAYLQKVAAEAATAETSASGETAPLGAGSSSGGGLAIRKGSGGGGGGGGGSSSGGSGGGRSSFSGSSGSSSGGGFSSGAYSGVSSGVPSSPSGTPGKEDHSAFTPGETASKEEGNRENSTSEAIPDQSEEEADVTEEDSEAETTAEEIEVKTEEEHQRDANQVERELQEGKNQNTAQYTAANGEIYTAFFVQGVHIPNLKSTEEGGDFIEREDSGYFTRMAKFVRGQGYYDTNKARNGENKDVDRNLCFATTASNVLHWYLQENREKIQAYIDLHGDEVRRVGQENYSLQDFLNQSDPNQWNSTIFDYFKLIYGHSDKGFYTGPLVDLFLNGYTPKKPANVKEDFETMDERGGFLYGLLREELQTDVTRSFRGSFSEDVKYHLAAGHALCISYKPSKSYSHVVSLWGADFDERGKLVGIYVTDSDDQDETGEDPEVGLKYYRITYRGGWPYMNNSLNPKRNGSPITALHSFGWRE</sequence>
<keyword evidence="3" id="KW-1133">Transmembrane helix</keyword>
<feature type="compositionally biased region" description="Acidic residues" evidence="2">
    <location>
        <begin position="286"/>
        <end position="306"/>
    </location>
</feature>
<keyword evidence="1" id="KW-0677">Repeat</keyword>
<gene>
    <name evidence="5" type="ORF">HMPREF9624_01780</name>
</gene>
<evidence type="ECO:0000259" key="4">
    <source>
        <dbReference type="Pfam" id="PF09028"/>
    </source>
</evidence>
<evidence type="ECO:0000313" key="5">
    <source>
        <dbReference type="EMBL" id="EHL14004.1"/>
    </source>
</evidence>
<feature type="domain" description="Ig protease IdeS" evidence="4">
    <location>
        <begin position="290"/>
        <end position="629"/>
    </location>
</feature>
<evidence type="ECO:0000256" key="2">
    <source>
        <dbReference type="SAM" id="MobiDB-lite"/>
    </source>
</evidence>
<feature type="compositionally biased region" description="Low complexity" evidence="2">
    <location>
        <begin position="176"/>
        <end position="187"/>
    </location>
</feature>
<dbReference type="InterPro" id="IPR038765">
    <property type="entry name" value="Papain-like_cys_pep_sf"/>
</dbReference>
<reference evidence="5 6" key="1">
    <citation type="submission" date="2011-08" db="EMBL/GenBank/DDBJ databases">
        <title>The Genome Sequence of Oribacterium sp. ACB7.</title>
        <authorList>
            <consortium name="The Broad Institute Genome Sequencing Platform"/>
            <person name="Earl A."/>
            <person name="Ward D."/>
            <person name="Feldgarden M."/>
            <person name="Gevers D."/>
            <person name="Sizova M."/>
            <person name="Hazen A."/>
            <person name="Epstein S."/>
            <person name="Young S.K."/>
            <person name="Zeng Q."/>
            <person name="Gargeya S."/>
            <person name="Fitzgerald M."/>
            <person name="Haas B."/>
            <person name="Abouelleil A."/>
            <person name="Alvarado L."/>
            <person name="Arachchi H.M."/>
            <person name="Berlin A."/>
            <person name="Brown A."/>
            <person name="Chapman S.B."/>
            <person name="Chen Z."/>
            <person name="Dunbar C."/>
            <person name="Freedman E."/>
            <person name="Gearin G."/>
            <person name="Gellesch M."/>
            <person name="Goldberg J."/>
            <person name="Griggs A."/>
            <person name="Gujja S."/>
            <person name="Heiman D."/>
            <person name="Howarth C."/>
            <person name="Larson L."/>
            <person name="Lui A."/>
            <person name="MacDonald P.J.P."/>
            <person name="Montmayeur A."/>
            <person name="Murphy C."/>
            <person name="Neiman D."/>
            <person name="Pearson M."/>
            <person name="Priest M."/>
            <person name="Roberts A."/>
            <person name="Saif S."/>
            <person name="Shea T."/>
            <person name="Shenoy N."/>
            <person name="Sisk P."/>
            <person name="Stolte C."/>
            <person name="Sykes S."/>
            <person name="Wortman J."/>
            <person name="Nusbaum C."/>
            <person name="Birren B."/>
        </authorList>
    </citation>
    <scope>NUCLEOTIDE SEQUENCE [LARGE SCALE GENOMIC DNA]</scope>
    <source>
        <strain evidence="5 6">ACB7</strain>
    </source>
</reference>
<dbReference type="Pfam" id="PF09028">
    <property type="entry name" value="Mac-1"/>
    <property type="match status" value="1"/>
</dbReference>
<keyword evidence="3" id="KW-0472">Membrane</keyword>
<dbReference type="InterPro" id="IPR018337">
    <property type="entry name" value="Cell_wall/Cho-bd_repeat"/>
</dbReference>
<dbReference type="EMBL" id="AFZD01000004">
    <property type="protein sequence ID" value="EHL14004.1"/>
    <property type="molecule type" value="Genomic_DNA"/>
</dbReference>
<evidence type="ECO:0000256" key="3">
    <source>
        <dbReference type="SAM" id="Phobius"/>
    </source>
</evidence>
<dbReference type="RefSeq" id="WP_009537471.1">
    <property type="nucleotide sequence ID" value="NZ_JH414506.1"/>
</dbReference>
<name>G9WRR4_9FIRM</name>
<feature type="region of interest" description="Disordered" evidence="2">
    <location>
        <begin position="176"/>
        <end position="332"/>
    </location>
</feature>
<dbReference type="Gene3D" id="2.10.270.10">
    <property type="entry name" value="Cholin Binding"/>
    <property type="match status" value="1"/>
</dbReference>